<name>A0A2T7PCF8_POMCA</name>
<comment type="caution">
    <text evidence="3">The sequence shown here is derived from an EMBL/GenBank/DDBJ whole genome shotgun (WGS) entry which is preliminary data.</text>
</comment>
<evidence type="ECO:0000313" key="3">
    <source>
        <dbReference type="EMBL" id="PVD31099.1"/>
    </source>
</evidence>
<dbReference type="InterPro" id="IPR026794">
    <property type="entry name" value="ADISSP"/>
</dbReference>
<dbReference type="OrthoDB" id="6246153at2759"/>
<evidence type="ECO:0000313" key="4">
    <source>
        <dbReference type="Proteomes" id="UP000245119"/>
    </source>
</evidence>
<accession>A0A2T7PCF8</accession>
<sequence>MLNKERFVCHAGKGHHLVVEFNAHKEKLMKEKVTIRSKERPDDVVFLIFFARVLGKFKGTPSLKNGVHCGTAKMDQGHSSGSWVADANTVDIDFMTFAFSHSRFKAFMRLKIMSGENAVKTGMIEELVMF</sequence>
<keyword evidence="4" id="KW-1185">Reference proteome</keyword>
<evidence type="ECO:0000256" key="1">
    <source>
        <dbReference type="ARBA" id="ARBA00035018"/>
    </source>
</evidence>
<organism evidence="3 4">
    <name type="scientific">Pomacea canaliculata</name>
    <name type="common">Golden apple snail</name>
    <dbReference type="NCBI Taxonomy" id="400727"/>
    <lineage>
        <taxon>Eukaryota</taxon>
        <taxon>Metazoa</taxon>
        <taxon>Spiralia</taxon>
        <taxon>Lophotrochozoa</taxon>
        <taxon>Mollusca</taxon>
        <taxon>Gastropoda</taxon>
        <taxon>Caenogastropoda</taxon>
        <taxon>Architaenioglossa</taxon>
        <taxon>Ampullarioidea</taxon>
        <taxon>Ampullariidae</taxon>
        <taxon>Pomacea</taxon>
    </lineage>
</organism>
<dbReference type="PANTHER" id="PTHR13287:SF2">
    <property type="entry name" value="ADIPOSE-SECRETED SIGNALING PROTEIN"/>
    <property type="match status" value="1"/>
</dbReference>
<dbReference type="AlphaFoldDB" id="A0A2T7PCF8"/>
<dbReference type="Pfam" id="PF15006">
    <property type="entry name" value="DUF4517"/>
    <property type="match status" value="1"/>
</dbReference>
<dbReference type="Proteomes" id="UP000245119">
    <property type="component" value="Linkage Group LG5"/>
</dbReference>
<gene>
    <name evidence="3" type="ORF">C0Q70_10377</name>
</gene>
<evidence type="ECO:0000256" key="2">
    <source>
        <dbReference type="ARBA" id="ARBA00035300"/>
    </source>
</evidence>
<dbReference type="EMBL" id="PZQS01000005">
    <property type="protein sequence ID" value="PVD31099.1"/>
    <property type="molecule type" value="Genomic_DNA"/>
</dbReference>
<dbReference type="PANTHER" id="PTHR13287">
    <property type="entry name" value="ADIPOSE-SECRETED SIGNALING PROTEIN"/>
    <property type="match status" value="1"/>
</dbReference>
<proteinExistence type="inferred from homology"/>
<comment type="similarity">
    <text evidence="1">Belongs to the ADISSP family.</text>
</comment>
<reference evidence="3 4" key="1">
    <citation type="submission" date="2018-04" db="EMBL/GenBank/DDBJ databases">
        <title>The genome of golden apple snail Pomacea canaliculata provides insight into stress tolerance and invasive adaptation.</title>
        <authorList>
            <person name="Liu C."/>
            <person name="Liu B."/>
            <person name="Ren Y."/>
            <person name="Zhang Y."/>
            <person name="Wang H."/>
            <person name="Li S."/>
            <person name="Jiang F."/>
            <person name="Yin L."/>
            <person name="Zhang G."/>
            <person name="Qian W."/>
            <person name="Fan W."/>
        </authorList>
    </citation>
    <scope>NUCLEOTIDE SEQUENCE [LARGE SCALE GENOMIC DNA]</scope>
    <source>
        <strain evidence="3">SZHN2017</strain>
        <tissue evidence="3">Muscle</tissue>
    </source>
</reference>
<protein>
    <recommendedName>
        <fullName evidence="2">Adipose-secreted signaling protein</fullName>
    </recommendedName>
</protein>